<dbReference type="Proteomes" id="UP000466931">
    <property type="component" value="Chromosome"/>
</dbReference>
<reference evidence="1" key="2">
    <citation type="submission" date="2020-02" db="EMBL/GenBank/DDBJ databases">
        <authorList>
            <person name="Matsumoto Y."/>
            <person name="Motooka D."/>
            <person name="Nakamura S."/>
        </authorList>
    </citation>
    <scope>NUCLEOTIDE SEQUENCE</scope>
    <source>
        <strain evidence="1">JCM 13671</strain>
    </source>
</reference>
<protein>
    <submittedName>
        <fullName evidence="1">Uncharacterized protein</fullName>
    </submittedName>
</protein>
<reference evidence="1" key="1">
    <citation type="journal article" date="2019" name="Emerg. Microbes Infect.">
        <title>Comprehensive subspecies identification of 175 nontuberculous mycobacteria species based on 7547 genomic profiles.</title>
        <authorList>
            <person name="Matsumoto Y."/>
            <person name="Kinjo T."/>
            <person name="Motooka D."/>
            <person name="Nabeya D."/>
            <person name="Jung N."/>
            <person name="Uechi K."/>
            <person name="Horii T."/>
            <person name="Iida T."/>
            <person name="Fujita J."/>
            <person name="Nakamura S."/>
        </authorList>
    </citation>
    <scope>NUCLEOTIDE SEQUENCE [LARGE SCALE GENOMIC DNA]</scope>
    <source>
        <strain evidence="1">JCM 13671</strain>
    </source>
</reference>
<dbReference type="EMBL" id="AP022612">
    <property type="protein sequence ID" value="BBZ35789.1"/>
    <property type="molecule type" value="Genomic_DNA"/>
</dbReference>
<evidence type="ECO:0000313" key="2">
    <source>
        <dbReference type="Proteomes" id="UP000466931"/>
    </source>
</evidence>
<gene>
    <name evidence="1" type="ORF">MCNF_43940</name>
</gene>
<dbReference type="RefSeq" id="WP_085151841.1">
    <property type="nucleotide sequence ID" value="NZ_AP022612.1"/>
</dbReference>
<keyword evidence="2" id="KW-1185">Reference proteome</keyword>
<accession>A0A7I7Y2I8</accession>
<dbReference type="OrthoDB" id="4637538at2"/>
<sequence length="135" mass="15581">MTAVHDHIDSIAEFDWDLVTFVVQWARYGGPEPEEVLPRFGMTCTRLRERLDEIIVYAHQHPDRMKAEQRELIVRVERWLSTLAEDSPYSAPVDSPPVDPLGVDGQPILSRGIWRWRQETLTTRVEAARASARTD</sequence>
<name>A0A7I7Y2I8_9MYCO</name>
<organism evidence="1 2">
    <name type="scientific">Mycolicibacterium confluentis</name>
    <dbReference type="NCBI Taxonomy" id="28047"/>
    <lineage>
        <taxon>Bacteria</taxon>
        <taxon>Bacillati</taxon>
        <taxon>Actinomycetota</taxon>
        <taxon>Actinomycetes</taxon>
        <taxon>Mycobacteriales</taxon>
        <taxon>Mycobacteriaceae</taxon>
        <taxon>Mycolicibacterium</taxon>
    </lineage>
</organism>
<dbReference type="AlphaFoldDB" id="A0A7I7Y2I8"/>
<evidence type="ECO:0000313" key="1">
    <source>
        <dbReference type="EMBL" id="BBZ35789.1"/>
    </source>
</evidence>
<proteinExistence type="predicted"/>